<accession>A0A7R8X5A8</accession>
<proteinExistence type="predicted"/>
<evidence type="ECO:0000313" key="3">
    <source>
        <dbReference type="Proteomes" id="UP000677054"/>
    </source>
</evidence>
<feature type="region of interest" description="Disordered" evidence="1">
    <location>
        <begin position="131"/>
        <end position="160"/>
    </location>
</feature>
<dbReference type="AlphaFoldDB" id="A0A7R8X5A8"/>
<name>A0A7R8X5A8_9CRUS</name>
<dbReference type="Proteomes" id="UP000677054">
    <property type="component" value="Unassembled WGS sequence"/>
</dbReference>
<dbReference type="EMBL" id="LR899889">
    <property type="protein sequence ID" value="CAD7243135.1"/>
    <property type="molecule type" value="Genomic_DNA"/>
</dbReference>
<protein>
    <submittedName>
        <fullName evidence="2">Uncharacterized protein</fullName>
    </submittedName>
</protein>
<keyword evidence="3" id="KW-1185">Reference proteome</keyword>
<dbReference type="EMBL" id="CAJPEV010000372">
    <property type="protein sequence ID" value="CAG0884592.1"/>
    <property type="molecule type" value="Genomic_DNA"/>
</dbReference>
<gene>
    <name evidence="2" type="ORF">DSTB1V02_LOCUS3069</name>
</gene>
<evidence type="ECO:0000313" key="2">
    <source>
        <dbReference type="EMBL" id="CAD7243135.1"/>
    </source>
</evidence>
<organism evidence="2">
    <name type="scientific">Darwinula stevensoni</name>
    <dbReference type="NCBI Taxonomy" id="69355"/>
    <lineage>
        <taxon>Eukaryota</taxon>
        <taxon>Metazoa</taxon>
        <taxon>Ecdysozoa</taxon>
        <taxon>Arthropoda</taxon>
        <taxon>Crustacea</taxon>
        <taxon>Oligostraca</taxon>
        <taxon>Ostracoda</taxon>
        <taxon>Podocopa</taxon>
        <taxon>Podocopida</taxon>
        <taxon>Darwinulocopina</taxon>
        <taxon>Darwinuloidea</taxon>
        <taxon>Darwinulidae</taxon>
        <taxon>Darwinula</taxon>
    </lineage>
</organism>
<sequence>MVRAFSSSHADFSLCLYGGDGCYFHLSSHALEFPLPGHVHSDRVAHEKPARLVGHRGRRSRTPYRKLNKCKCKDLYLPELQSSEISGIRNPLQVPFIGVSSPEILLFTDTVTVSHSVSDISNVRVTLQQTSHNDSKTHKGTHNDGGSAVALFSSSEENRKPNPSLLQANFGSIITKPCTSVTSSSQADFFILPDVPSSCSSSSSHPKLSPSPAEKLRFTSEDPSVVITSSNVPNISSQSSVIASLLEGSILDPVSSEAKIHITKYPVDPAKMVKLERQSSTDLPVVTSGSSIAISIAKPHKITERMDTLPPVHKTFTSSNVDSLNLHFEPALSAVQTPPDTTSSVGEKSLLTPTSSIDSEGGFFLSPDVTVPTPPESVFGDDLASTSVTTASGQYDSVRMRSFPRGSGCQCTAKAFTSLPALEDD</sequence>
<feature type="region of interest" description="Disordered" evidence="1">
    <location>
        <begin position="334"/>
        <end position="354"/>
    </location>
</feature>
<reference evidence="2" key="1">
    <citation type="submission" date="2020-11" db="EMBL/GenBank/DDBJ databases">
        <authorList>
            <person name="Tran Van P."/>
        </authorList>
    </citation>
    <scope>NUCLEOTIDE SEQUENCE</scope>
</reference>
<evidence type="ECO:0000256" key="1">
    <source>
        <dbReference type="SAM" id="MobiDB-lite"/>
    </source>
</evidence>